<keyword evidence="2" id="KW-1133">Transmembrane helix</keyword>
<dbReference type="GeneID" id="92042950"/>
<feature type="compositionally biased region" description="Basic and acidic residues" evidence="1">
    <location>
        <begin position="17"/>
        <end position="28"/>
    </location>
</feature>
<feature type="transmembrane region" description="Helical" evidence="2">
    <location>
        <begin position="97"/>
        <end position="117"/>
    </location>
</feature>
<comment type="caution">
    <text evidence="3">The sequence shown here is derived from an EMBL/GenBank/DDBJ whole genome shotgun (WGS) entry which is preliminary data.</text>
</comment>
<reference evidence="3 4" key="1">
    <citation type="submission" date="2023-01" db="EMBL/GenBank/DDBJ databases">
        <title>Analysis of 21 Apiospora genomes using comparative genomics revels a genus with tremendous synthesis potential of carbohydrate active enzymes and secondary metabolites.</title>
        <authorList>
            <person name="Sorensen T."/>
        </authorList>
    </citation>
    <scope>NUCLEOTIDE SEQUENCE [LARGE SCALE GENOMIC DNA]</scope>
    <source>
        <strain evidence="3 4">CBS 114990</strain>
    </source>
</reference>
<feature type="transmembrane region" description="Helical" evidence="2">
    <location>
        <begin position="177"/>
        <end position="201"/>
    </location>
</feature>
<gene>
    <name evidence="3" type="ORF">PG997_005575</name>
</gene>
<dbReference type="EMBL" id="JAQQWN010000005">
    <property type="protein sequence ID" value="KAK8084304.1"/>
    <property type="molecule type" value="Genomic_DNA"/>
</dbReference>
<keyword evidence="2" id="KW-0812">Transmembrane</keyword>
<accession>A0ABR1WQE7</accession>
<keyword evidence="2" id="KW-0472">Membrane</keyword>
<proteinExistence type="predicted"/>
<feature type="region of interest" description="Disordered" evidence="1">
    <location>
        <begin position="1"/>
        <end position="28"/>
    </location>
</feature>
<evidence type="ECO:0000313" key="4">
    <source>
        <dbReference type="Proteomes" id="UP001433268"/>
    </source>
</evidence>
<evidence type="ECO:0000256" key="1">
    <source>
        <dbReference type="SAM" id="MobiDB-lite"/>
    </source>
</evidence>
<dbReference type="RefSeq" id="XP_066668813.1">
    <property type="nucleotide sequence ID" value="XM_066809890.1"/>
</dbReference>
<sequence>MGKTSTVRFAGEAPAPTDKDGRKHDHDHDHENVMKQLNQEHHPPEPGFLFRAINGLLYQGSKAYVHTRYSKVGNTVAQEFLDTRGLVAGRYNRQRTYVGQLLLGLVGVLFSWRDWLIETAIDWIDVLVFLAIFVLDQILATAWSLFRWLPLHSLAVYGSLVLGGRCFWAFAREQSWPYAYAALAAAVYVGWAAFVSWHYLARPRDWDPATWPKRPLAVAQSMLGWWKSAVFWNIVGLAFTLWAQSKGFTGPLFPDTYAY</sequence>
<name>A0ABR1WQE7_9PEZI</name>
<evidence type="ECO:0000256" key="2">
    <source>
        <dbReference type="SAM" id="Phobius"/>
    </source>
</evidence>
<feature type="transmembrane region" description="Helical" evidence="2">
    <location>
        <begin position="153"/>
        <end position="171"/>
    </location>
</feature>
<protein>
    <submittedName>
        <fullName evidence="3">Uncharacterized protein</fullName>
    </submittedName>
</protein>
<organism evidence="3 4">
    <name type="scientific">Apiospora hydei</name>
    <dbReference type="NCBI Taxonomy" id="1337664"/>
    <lineage>
        <taxon>Eukaryota</taxon>
        <taxon>Fungi</taxon>
        <taxon>Dikarya</taxon>
        <taxon>Ascomycota</taxon>
        <taxon>Pezizomycotina</taxon>
        <taxon>Sordariomycetes</taxon>
        <taxon>Xylariomycetidae</taxon>
        <taxon>Amphisphaeriales</taxon>
        <taxon>Apiosporaceae</taxon>
        <taxon>Apiospora</taxon>
    </lineage>
</organism>
<evidence type="ECO:0000313" key="3">
    <source>
        <dbReference type="EMBL" id="KAK8084304.1"/>
    </source>
</evidence>
<keyword evidence="4" id="KW-1185">Reference proteome</keyword>
<feature type="transmembrane region" description="Helical" evidence="2">
    <location>
        <begin position="123"/>
        <end position="146"/>
    </location>
</feature>
<feature type="transmembrane region" description="Helical" evidence="2">
    <location>
        <begin position="222"/>
        <end position="243"/>
    </location>
</feature>
<dbReference type="Proteomes" id="UP001433268">
    <property type="component" value="Unassembled WGS sequence"/>
</dbReference>